<dbReference type="InterPro" id="IPR011051">
    <property type="entry name" value="RmlC_Cupin_sf"/>
</dbReference>
<feature type="region of interest" description="Disordered" evidence="1">
    <location>
        <begin position="195"/>
        <end position="215"/>
    </location>
</feature>
<evidence type="ECO:0000313" key="3">
    <source>
        <dbReference type="Proteomes" id="UP001615550"/>
    </source>
</evidence>
<protein>
    <submittedName>
        <fullName evidence="2">Cysteine dioxygenase</fullName>
    </submittedName>
</protein>
<dbReference type="EMBL" id="JBGORX010000001">
    <property type="protein sequence ID" value="MFJ1267611.1"/>
    <property type="molecule type" value="Genomic_DNA"/>
</dbReference>
<dbReference type="RefSeq" id="WP_400186323.1">
    <property type="nucleotide sequence ID" value="NZ_JBGORX010000001.1"/>
</dbReference>
<dbReference type="SUPFAM" id="SSF51182">
    <property type="entry name" value="RmlC-like cupins"/>
    <property type="match status" value="1"/>
</dbReference>
<sequence length="215" mass="24717">MMFKTEIDHTKLHNKQVISEAINSLEIINYETVSEVIPRLLTEGKLAFNTSAYKPENLTLDMGIARHLIYEHNDPDDPFSIWVFVLLRTQKTSIHDHKYKGTVTVLEGPVTEKFYLPTGENTAAFSKSIEREQFNTNSDDLRSTFVHQLKCRKTSSTGISMTLHIYNMRAYQCLDIENRNLNVIYIKDKTKQATYESTDEKNSNQIENSSSSLSL</sequence>
<evidence type="ECO:0000313" key="2">
    <source>
        <dbReference type="EMBL" id="MFJ1267611.1"/>
    </source>
</evidence>
<keyword evidence="2" id="KW-0223">Dioxygenase</keyword>
<name>A0ABW8D6Y6_9GAMM</name>
<reference evidence="2 3" key="1">
    <citation type="submission" date="2024-08" db="EMBL/GenBank/DDBJ databases">
        <title>Draft Genome Sequence of Legionella lytica strain DSB2004, Isolated From a Fire Sprinkler System.</title>
        <authorList>
            <person name="Everhart A.D."/>
            <person name="Kidane D.T."/>
            <person name="Farone A.L."/>
            <person name="Farone M.B."/>
        </authorList>
    </citation>
    <scope>NUCLEOTIDE SEQUENCE [LARGE SCALE GENOMIC DNA]</scope>
    <source>
        <strain evidence="2 3">DSB2004</strain>
    </source>
</reference>
<dbReference type="InterPro" id="IPR014710">
    <property type="entry name" value="RmlC-like_jellyroll"/>
</dbReference>
<proteinExistence type="predicted"/>
<organism evidence="2 3">
    <name type="scientific">Legionella lytica</name>
    <dbReference type="NCBI Taxonomy" id="96232"/>
    <lineage>
        <taxon>Bacteria</taxon>
        <taxon>Pseudomonadati</taxon>
        <taxon>Pseudomonadota</taxon>
        <taxon>Gammaproteobacteria</taxon>
        <taxon>Legionellales</taxon>
        <taxon>Legionellaceae</taxon>
        <taxon>Legionella</taxon>
    </lineage>
</organism>
<accession>A0ABW8D6Y6</accession>
<dbReference type="Gene3D" id="2.60.120.10">
    <property type="entry name" value="Jelly Rolls"/>
    <property type="match status" value="1"/>
</dbReference>
<dbReference type="Proteomes" id="UP001615550">
    <property type="component" value="Unassembled WGS sequence"/>
</dbReference>
<keyword evidence="2" id="KW-0560">Oxidoreductase</keyword>
<comment type="caution">
    <text evidence="2">The sequence shown here is derived from an EMBL/GenBank/DDBJ whole genome shotgun (WGS) entry which is preliminary data.</text>
</comment>
<gene>
    <name evidence="2" type="ORF">ACD661_03450</name>
</gene>
<dbReference type="GO" id="GO:0051213">
    <property type="term" value="F:dioxygenase activity"/>
    <property type="evidence" value="ECO:0007669"/>
    <property type="project" value="UniProtKB-KW"/>
</dbReference>
<evidence type="ECO:0000256" key="1">
    <source>
        <dbReference type="SAM" id="MobiDB-lite"/>
    </source>
</evidence>
<keyword evidence="3" id="KW-1185">Reference proteome</keyword>